<keyword evidence="3" id="KW-1185">Reference proteome</keyword>
<gene>
    <name evidence="2" type="ORF">Nepgr_019570</name>
</gene>
<sequence length="342" mass="37535">MHNLPTASFELEHHDNSSTAQDQQYTSNRAKKTFSRQCGFQPPIQELASKTSRADLFVPARFRRGSSDYVADWRFLMRPFLPRVQHCPDRSLLFAADLNSPIPVSCCNASVAIMKTPKHKNADLNAGLALAGLDLMFKRRLGVAGGILRLGHANCGVTPRPTWHAELFFFVEYPWKPGQNVPSRTPKISKTQSKSPHKANPSGRLPPPAKAVKGSGVKDPLSSTSNSVNLGQTSGPMPTPNPSTANFISLTHNDPILVDGNWPFACNEPSETNNLEGDSLKLSISKPETSRSIVNAARTPSPLRLDKPGFYTTALPFYRNWDFGNNLSYGAVPAFHLNQAVF</sequence>
<feature type="compositionally biased region" description="Polar residues" evidence="1">
    <location>
        <begin position="221"/>
        <end position="240"/>
    </location>
</feature>
<feature type="region of interest" description="Disordered" evidence="1">
    <location>
        <begin position="1"/>
        <end position="32"/>
    </location>
</feature>
<feature type="region of interest" description="Disordered" evidence="1">
    <location>
        <begin position="180"/>
        <end position="240"/>
    </location>
</feature>
<evidence type="ECO:0000313" key="3">
    <source>
        <dbReference type="Proteomes" id="UP001279734"/>
    </source>
</evidence>
<feature type="compositionally biased region" description="Polar residues" evidence="1">
    <location>
        <begin position="17"/>
        <end position="28"/>
    </location>
</feature>
<evidence type="ECO:0000256" key="1">
    <source>
        <dbReference type="SAM" id="MobiDB-lite"/>
    </source>
</evidence>
<organism evidence="2 3">
    <name type="scientific">Nepenthes gracilis</name>
    <name type="common">Slender pitcher plant</name>
    <dbReference type="NCBI Taxonomy" id="150966"/>
    <lineage>
        <taxon>Eukaryota</taxon>
        <taxon>Viridiplantae</taxon>
        <taxon>Streptophyta</taxon>
        <taxon>Embryophyta</taxon>
        <taxon>Tracheophyta</taxon>
        <taxon>Spermatophyta</taxon>
        <taxon>Magnoliopsida</taxon>
        <taxon>eudicotyledons</taxon>
        <taxon>Gunneridae</taxon>
        <taxon>Pentapetalae</taxon>
        <taxon>Caryophyllales</taxon>
        <taxon>Nepenthaceae</taxon>
        <taxon>Nepenthes</taxon>
    </lineage>
</organism>
<accession>A0AAD3XV64</accession>
<name>A0AAD3XV64_NEPGR</name>
<dbReference type="Proteomes" id="UP001279734">
    <property type="component" value="Unassembled WGS sequence"/>
</dbReference>
<proteinExistence type="predicted"/>
<evidence type="ECO:0000313" key="2">
    <source>
        <dbReference type="EMBL" id="GMH17729.1"/>
    </source>
</evidence>
<feature type="compositionally biased region" description="Polar residues" evidence="1">
    <location>
        <begin position="180"/>
        <end position="194"/>
    </location>
</feature>
<protein>
    <submittedName>
        <fullName evidence="2">Uncharacterized protein</fullName>
    </submittedName>
</protein>
<dbReference type="AlphaFoldDB" id="A0AAD3XV64"/>
<dbReference type="EMBL" id="BSYO01000018">
    <property type="protein sequence ID" value="GMH17729.1"/>
    <property type="molecule type" value="Genomic_DNA"/>
</dbReference>
<comment type="caution">
    <text evidence="2">The sequence shown here is derived from an EMBL/GenBank/DDBJ whole genome shotgun (WGS) entry which is preliminary data.</text>
</comment>
<reference evidence="2" key="1">
    <citation type="submission" date="2023-05" db="EMBL/GenBank/DDBJ databases">
        <title>Nepenthes gracilis genome sequencing.</title>
        <authorList>
            <person name="Fukushima K."/>
        </authorList>
    </citation>
    <scope>NUCLEOTIDE SEQUENCE</scope>
    <source>
        <strain evidence="2">SING2019-196</strain>
    </source>
</reference>